<dbReference type="InterPro" id="IPR004370">
    <property type="entry name" value="4-OT-like_dom"/>
</dbReference>
<evidence type="ECO:0000313" key="4">
    <source>
        <dbReference type="Proteomes" id="UP001216579"/>
    </source>
</evidence>
<evidence type="ECO:0000259" key="2">
    <source>
        <dbReference type="Pfam" id="PF01361"/>
    </source>
</evidence>
<dbReference type="EMBL" id="JARJBC010000008">
    <property type="protein sequence ID" value="MDF3290500.1"/>
    <property type="molecule type" value="Genomic_DNA"/>
</dbReference>
<proteinExistence type="predicted"/>
<comment type="caution">
    <text evidence="3">The sequence shown here is derived from an EMBL/GenBank/DDBJ whole genome shotgun (WGS) entry which is preliminary data.</text>
</comment>
<reference evidence="3 4" key="1">
    <citation type="submission" date="2023-03" db="EMBL/GenBank/DDBJ databases">
        <title>Draft genome sequence of Streptomyces sp. RB6PN23 isolated from peat swamp forest in Thailand.</title>
        <authorList>
            <person name="Klaysubun C."/>
            <person name="Duangmal K."/>
        </authorList>
    </citation>
    <scope>NUCLEOTIDE SEQUENCE [LARGE SCALE GENOMIC DNA]</scope>
    <source>
        <strain evidence="3 4">RB6PN23</strain>
    </source>
</reference>
<gene>
    <name evidence="3" type="ORF">P3G67_14835</name>
</gene>
<evidence type="ECO:0000256" key="1">
    <source>
        <dbReference type="ARBA" id="ARBA00023235"/>
    </source>
</evidence>
<protein>
    <submittedName>
        <fullName evidence="3">Tautomerase family protein</fullName>
    </submittedName>
</protein>
<dbReference type="RefSeq" id="WP_276093911.1">
    <property type="nucleotide sequence ID" value="NZ_JARJBC010000008.1"/>
</dbReference>
<sequence>MPFISVRILEKRLNPESEQKLIASLTDAVVETFGAEVREHVWITLEPTPEHRWGIAGKPVGQPPNDPA</sequence>
<dbReference type="Gene3D" id="3.30.429.10">
    <property type="entry name" value="Macrophage Migration Inhibitory Factor"/>
    <property type="match status" value="1"/>
</dbReference>
<evidence type="ECO:0000313" key="3">
    <source>
        <dbReference type="EMBL" id="MDF3290500.1"/>
    </source>
</evidence>
<keyword evidence="4" id="KW-1185">Reference proteome</keyword>
<organism evidence="3 4">
    <name type="scientific">Streptomyces silvisoli</name>
    <dbReference type="NCBI Taxonomy" id="3034235"/>
    <lineage>
        <taxon>Bacteria</taxon>
        <taxon>Bacillati</taxon>
        <taxon>Actinomycetota</taxon>
        <taxon>Actinomycetes</taxon>
        <taxon>Kitasatosporales</taxon>
        <taxon>Streptomycetaceae</taxon>
        <taxon>Streptomyces</taxon>
    </lineage>
</organism>
<name>A0ABT5ZLP1_9ACTN</name>
<feature type="domain" description="4-oxalocrotonate tautomerase-like" evidence="2">
    <location>
        <begin position="2"/>
        <end position="61"/>
    </location>
</feature>
<dbReference type="SUPFAM" id="SSF55331">
    <property type="entry name" value="Tautomerase/MIF"/>
    <property type="match status" value="1"/>
</dbReference>
<dbReference type="Proteomes" id="UP001216579">
    <property type="component" value="Unassembled WGS sequence"/>
</dbReference>
<accession>A0ABT5ZLP1</accession>
<dbReference type="Pfam" id="PF01361">
    <property type="entry name" value="Tautomerase"/>
    <property type="match status" value="1"/>
</dbReference>
<dbReference type="InterPro" id="IPR014347">
    <property type="entry name" value="Tautomerase/MIF_sf"/>
</dbReference>
<keyword evidence="1" id="KW-0413">Isomerase</keyword>